<evidence type="ECO:0000313" key="2">
    <source>
        <dbReference type="Proteomes" id="UP000321367"/>
    </source>
</evidence>
<protein>
    <submittedName>
        <fullName evidence="1">Uncharacterized protein</fullName>
    </submittedName>
</protein>
<dbReference type="AlphaFoldDB" id="A0A5C7A1Q7"/>
<proteinExistence type="predicted"/>
<evidence type="ECO:0000313" key="1">
    <source>
        <dbReference type="EMBL" id="TXD95672.1"/>
    </source>
</evidence>
<gene>
    <name evidence="1" type="ORF">ES724_01170</name>
</gene>
<keyword evidence="2" id="KW-1185">Reference proteome</keyword>
<dbReference type="OrthoDB" id="676860at2"/>
<sequence length="114" mass="12703">MVTIINYKSYEKEDGGNFNALIVQGGLETVKSKETGQIYFTAKTAQVSSTFDEATCKSLVGTSIPGTIKKVQVDPYEYTNTKTGEITTYSERNVFVTPEEEILESNVEEERMVI</sequence>
<dbReference type="EMBL" id="VORY01000001">
    <property type="protein sequence ID" value="TXD95672.1"/>
    <property type="molecule type" value="Genomic_DNA"/>
</dbReference>
<accession>A0A5C7A1Q7</accession>
<dbReference type="RefSeq" id="WP_146928431.1">
    <property type="nucleotide sequence ID" value="NZ_CBCSHZ010000002.1"/>
</dbReference>
<dbReference type="Proteomes" id="UP000321367">
    <property type="component" value="Unassembled WGS sequence"/>
</dbReference>
<organism evidence="1 2">
    <name type="scientific">Gillisia hiemivivida</name>
    <dbReference type="NCBI Taxonomy" id="291190"/>
    <lineage>
        <taxon>Bacteria</taxon>
        <taxon>Pseudomonadati</taxon>
        <taxon>Bacteroidota</taxon>
        <taxon>Flavobacteriia</taxon>
        <taxon>Flavobacteriales</taxon>
        <taxon>Flavobacteriaceae</taxon>
        <taxon>Gillisia</taxon>
    </lineage>
</organism>
<name>A0A5C7A1Q7_9FLAO</name>
<reference evidence="1 2" key="1">
    <citation type="submission" date="2019-08" db="EMBL/GenBank/DDBJ databases">
        <title>Genome sequence of Gillisia hiemivivida IC154 (type strain).</title>
        <authorList>
            <person name="Bowman J.P."/>
        </authorList>
    </citation>
    <scope>NUCLEOTIDE SEQUENCE [LARGE SCALE GENOMIC DNA]</scope>
    <source>
        <strain evidence="1 2">IC154</strain>
    </source>
</reference>
<comment type="caution">
    <text evidence="1">The sequence shown here is derived from an EMBL/GenBank/DDBJ whole genome shotgun (WGS) entry which is preliminary data.</text>
</comment>